<feature type="region of interest" description="Disordered" evidence="1">
    <location>
        <begin position="90"/>
        <end position="181"/>
    </location>
</feature>
<organism evidence="2 3">
    <name type="scientific">Actinopolyspora alba</name>
    <dbReference type="NCBI Taxonomy" id="673379"/>
    <lineage>
        <taxon>Bacteria</taxon>
        <taxon>Bacillati</taxon>
        <taxon>Actinomycetota</taxon>
        <taxon>Actinomycetes</taxon>
        <taxon>Actinopolysporales</taxon>
        <taxon>Actinopolysporaceae</taxon>
        <taxon>Actinopolyspora</taxon>
        <taxon>Actinopolyspora alba group</taxon>
    </lineage>
</organism>
<dbReference type="RefSeq" id="WP_092926166.1">
    <property type="nucleotide sequence ID" value="NZ_FOMZ01000005.1"/>
</dbReference>
<protein>
    <submittedName>
        <fullName evidence="2">SCP1.201-like deaminase</fullName>
    </submittedName>
</protein>
<proteinExistence type="predicted"/>
<dbReference type="EMBL" id="FOMZ01000005">
    <property type="protein sequence ID" value="SFD94773.1"/>
    <property type="molecule type" value="Genomic_DNA"/>
</dbReference>
<feature type="compositionally biased region" description="Basic and acidic residues" evidence="1">
    <location>
        <begin position="119"/>
        <end position="128"/>
    </location>
</feature>
<dbReference type="AlphaFoldDB" id="A0A1I1WMY8"/>
<name>A0A1I1WMY8_9ACTN</name>
<sequence length="278" mass="30752">MSEVEELANSITGIIRRSPTNRLRRIKVWLEEYALPTLNETTEGTNNAQLSEAIELFQHTRELVEDALALCDNSHTRLVDYLAGLGTNDASPPALPHPSTYRPPVSDNPATVDQWVSQARDKLPERPAGKGSTTGIVRGFAGSGDVEVTSGGSGRRVWKPGTERWERQPESEQDETPKARQERQLIDRIDTLLVTVGQRFPIPRPDLAMPETSTHVETKVAMRMRESGITYAAITINNHVCDGPLGCRTAVAVILPKSYVLEVWEPAETRPVRIEGQA</sequence>
<evidence type="ECO:0000256" key="1">
    <source>
        <dbReference type="SAM" id="MobiDB-lite"/>
    </source>
</evidence>
<dbReference type="Pfam" id="PF14428">
    <property type="entry name" value="DddA-like"/>
    <property type="match status" value="1"/>
</dbReference>
<feature type="compositionally biased region" description="Polar residues" evidence="1">
    <location>
        <begin position="108"/>
        <end position="117"/>
    </location>
</feature>
<accession>A0A1I1WMY8</accession>
<evidence type="ECO:0000313" key="2">
    <source>
        <dbReference type="EMBL" id="SFD94773.1"/>
    </source>
</evidence>
<evidence type="ECO:0000313" key="3">
    <source>
        <dbReference type="Proteomes" id="UP000198716"/>
    </source>
</evidence>
<reference evidence="3" key="1">
    <citation type="submission" date="2016-10" db="EMBL/GenBank/DDBJ databases">
        <authorList>
            <person name="Varghese N."/>
            <person name="Submissions S."/>
        </authorList>
    </citation>
    <scope>NUCLEOTIDE SEQUENCE [LARGE SCALE GENOMIC DNA]</scope>
    <source>
        <strain evidence="3">DSM 45004</strain>
    </source>
</reference>
<dbReference type="InterPro" id="IPR032724">
    <property type="entry name" value="SCP1.201-like"/>
</dbReference>
<dbReference type="Proteomes" id="UP000198716">
    <property type="component" value="Unassembled WGS sequence"/>
</dbReference>
<feature type="compositionally biased region" description="Basic and acidic residues" evidence="1">
    <location>
        <begin position="161"/>
        <end position="181"/>
    </location>
</feature>
<gene>
    <name evidence="2" type="ORF">SAMN04487819_105282</name>
</gene>
<keyword evidence="3" id="KW-1185">Reference proteome</keyword>